<organism evidence="3 4">
    <name type="scientific">Psychrobacter sanguinis</name>
    <dbReference type="NCBI Taxonomy" id="861445"/>
    <lineage>
        <taxon>Bacteria</taxon>
        <taxon>Pseudomonadati</taxon>
        <taxon>Pseudomonadota</taxon>
        <taxon>Gammaproteobacteria</taxon>
        <taxon>Moraxellales</taxon>
        <taxon>Moraxellaceae</taxon>
        <taxon>Psychrobacter</taxon>
    </lineage>
</organism>
<name>A0A844M4E7_9GAMM</name>
<feature type="non-terminal residue" evidence="3">
    <location>
        <position position="1"/>
    </location>
</feature>
<feature type="domain" description="DNA mismatch repair protein S5" evidence="2">
    <location>
        <begin position="1"/>
        <end position="37"/>
    </location>
</feature>
<dbReference type="GO" id="GO:0030983">
    <property type="term" value="F:mismatched DNA binding"/>
    <property type="evidence" value="ECO:0007669"/>
    <property type="project" value="InterPro"/>
</dbReference>
<dbReference type="InterPro" id="IPR020568">
    <property type="entry name" value="Ribosomal_Su5_D2-typ_SF"/>
</dbReference>
<evidence type="ECO:0000313" key="3">
    <source>
        <dbReference type="EMBL" id="MUG33507.1"/>
    </source>
</evidence>
<feature type="non-terminal residue" evidence="3">
    <location>
        <position position="90"/>
    </location>
</feature>
<proteinExistence type="predicted"/>
<dbReference type="InterPro" id="IPR013507">
    <property type="entry name" value="DNA_mismatch_S5_2-like"/>
</dbReference>
<evidence type="ECO:0000259" key="2">
    <source>
        <dbReference type="Pfam" id="PF01119"/>
    </source>
</evidence>
<evidence type="ECO:0000313" key="4">
    <source>
        <dbReference type="Proteomes" id="UP000442109"/>
    </source>
</evidence>
<evidence type="ECO:0000256" key="1">
    <source>
        <dbReference type="SAM" id="MobiDB-lite"/>
    </source>
</evidence>
<dbReference type="AlphaFoldDB" id="A0A844M4E7"/>
<dbReference type="SUPFAM" id="SSF54211">
    <property type="entry name" value="Ribosomal protein S5 domain 2-like"/>
    <property type="match status" value="1"/>
</dbReference>
<comment type="caution">
    <text evidence="3">The sequence shown here is derived from an EMBL/GenBank/DDBJ whole genome shotgun (WGS) entry which is preliminary data.</text>
</comment>
<sequence>IDPYLADVNVHPTKQEVRISKEKELMSLISSAISDSLQEQSLIPDALENLAKSSTRSSFKPEQTSLTLQSYQTYDPFSPNNQTVTTTEVS</sequence>
<dbReference type="GO" id="GO:0005524">
    <property type="term" value="F:ATP binding"/>
    <property type="evidence" value="ECO:0007669"/>
    <property type="project" value="InterPro"/>
</dbReference>
<dbReference type="EMBL" id="WFKQ01000086">
    <property type="protein sequence ID" value="MUG33507.1"/>
    <property type="molecule type" value="Genomic_DNA"/>
</dbReference>
<gene>
    <name evidence="3" type="ORF">GB996_12065</name>
</gene>
<dbReference type="Proteomes" id="UP000442109">
    <property type="component" value="Unassembled WGS sequence"/>
</dbReference>
<dbReference type="InterPro" id="IPR014721">
    <property type="entry name" value="Ribsml_uS5_D2-typ_fold_subgr"/>
</dbReference>
<keyword evidence="4" id="KW-1185">Reference proteome</keyword>
<reference evidence="3 4" key="1">
    <citation type="journal article" date="2019" name="PLoS ONE">
        <title>Pup mortality in New Zealand sea lions (Phocarctos hookeri) at Enderby Island, Auckland Islands, 2013-18.</title>
        <authorList>
            <person name="Michael S.A."/>
            <person name="Hayman D.T.S."/>
            <person name="Gray R."/>
            <person name="Zhang J."/>
            <person name="Rogers L."/>
            <person name="Roe W.D."/>
        </authorList>
    </citation>
    <scope>NUCLEOTIDE SEQUENCE [LARGE SCALE GENOMIC DNA]</scope>
    <source>
        <strain evidence="3 4">SM868</strain>
    </source>
</reference>
<accession>A0A844M4E7</accession>
<feature type="region of interest" description="Disordered" evidence="1">
    <location>
        <begin position="70"/>
        <end position="90"/>
    </location>
</feature>
<dbReference type="Gene3D" id="3.30.230.10">
    <property type="match status" value="1"/>
</dbReference>
<dbReference type="Pfam" id="PF01119">
    <property type="entry name" value="DNA_mis_repair"/>
    <property type="match status" value="1"/>
</dbReference>
<protein>
    <submittedName>
        <fullName evidence="3">DNA mismatch repair protein MutL</fullName>
    </submittedName>
</protein>
<dbReference type="GO" id="GO:0006298">
    <property type="term" value="P:mismatch repair"/>
    <property type="evidence" value="ECO:0007669"/>
    <property type="project" value="InterPro"/>
</dbReference>